<organism evidence="3 4">
    <name type="scientific">Sulfurirhabdus autotrophica</name>
    <dbReference type="NCBI Taxonomy" id="1706046"/>
    <lineage>
        <taxon>Bacteria</taxon>
        <taxon>Pseudomonadati</taxon>
        <taxon>Pseudomonadota</taxon>
        <taxon>Betaproteobacteria</taxon>
        <taxon>Nitrosomonadales</taxon>
        <taxon>Sulfuricellaceae</taxon>
        <taxon>Sulfurirhabdus</taxon>
    </lineage>
</organism>
<proteinExistence type="predicted"/>
<gene>
    <name evidence="3" type="ORF">EDC63_1456</name>
</gene>
<dbReference type="NCBIfam" id="TIGR03696">
    <property type="entry name" value="Rhs_assc_core"/>
    <property type="match status" value="1"/>
</dbReference>
<dbReference type="PANTHER" id="PTHR32305">
    <property type="match status" value="1"/>
</dbReference>
<dbReference type="InterPro" id="IPR050708">
    <property type="entry name" value="T6SS_VgrG/RHS"/>
</dbReference>
<dbReference type="OrthoDB" id="8552614at2"/>
<evidence type="ECO:0000256" key="1">
    <source>
        <dbReference type="ARBA" id="ARBA00022737"/>
    </source>
</evidence>
<evidence type="ECO:0000313" key="4">
    <source>
        <dbReference type="Proteomes" id="UP000295367"/>
    </source>
</evidence>
<dbReference type="AlphaFoldDB" id="A0A4R3XN35"/>
<protein>
    <submittedName>
        <fullName evidence="3">RHS repeat-associated protein</fullName>
    </submittedName>
</protein>
<feature type="domain" description="Teneurin-like YD-shell" evidence="2">
    <location>
        <begin position="45"/>
        <end position="132"/>
    </location>
</feature>
<comment type="caution">
    <text evidence="3">The sequence shown here is derived from an EMBL/GenBank/DDBJ whole genome shotgun (WGS) entry which is preliminary data.</text>
</comment>
<dbReference type="InterPro" id="IPR056823">
    <property type="entry name" value="TEN-like_YD-shell"/>
</dbReference>
<dbReference type="Pfam" id="PF25023">
    <property type="entry name" value="TEN_YD-shell"/>
    <property type="match status" value="1"/>
</dbReference>
<dbReference type="Gene3D" id="2.180.10.10">
    <property type="entry name" value="RHS repeat-associated core"/>
    <property type="match status" value="1"/>
</dbReference>
<dbReference type="PANTHER" id="PTHR32305:SF15">
    <property type="entry name" value="PROTEIN RHSA-RELATED"/>
    <property type="match status" value="1"/>
</dbReference>
<dbReference type="InterPro" id="IPR022385">
    <property type="entry name" value="Rhs_assc_core"/>
</dbReference>
<accession>A0A4R3XN35</accession>
<dbReference type="Proteomes" id="UP000295367">
    <property type="component" value="Unassembled WGS sequence"/>
</dbReference>
<keyword evidence="4" id="KW-1185">Reference proteome</keyword>
<name>A0A4R3XN35_9PROT</name>
<reference evidence="3 4" key="1">
    <citation type="submission" date="2019-03" db="EMBL/GenBank/DDBJ databases">
        <title>Genomic Encyclopedia of Type Strains, Phase IV (KMG-IV): sequencing the most valuable type-strain genomes for metagenomic binning, comparative biology and taxonomic classification.</title>
        <authorList>
            <person name="Goeker M."/>
        </authorList>
    </citation>
    <scope>NUCLEOTIDE SEQUENCE [LARGE SCALE GENOMIC DNA]</scope>
    <source>
        <strain evidence="3 4">DSM 100309</strain>
    </source>
</reference>
<dbReference type="RefSeq" id="WP_132920987.1">
    <property type="nucleotide sequence ID" value="NZ_SMCO01000045.1"/>
</dbReference>
<dbReference type="PRINTS" id="PR00394">
    <property type="entry name" value="RHSPROTEIN"/>
</dbReference>
<keyword evidence="1" id="KW-0677">Repeat</keyword>
<sequence>MKGAQTTVYHYDLQGHLIAETSGSGTPIRTYVWRDDTPIAQIEHQPSRKIFYYEVDHLNTPRAAMDEAGKVVWRWESDAFGTTAASEDPDGDGIKVAVNLRFPGQYYDQETGLHYNYFRNYDPGTGRYTTSDPIGLAGGVNTYTYVGGIRFRILIRSG</sequence>
<evidence type="ECO:0000313" key="3">
    <source>
        <dbReference type="EMBL" id="TCV78152.1"/>
    </source>
</evidence>
<dbReference type="EMBL" id="SMCO01000045">
    <property type="protein sequence ID" value="TCV78152.1"/>
    <property type="molecule type" value="Genomic_DNA"/>
</dbReference>
<evidence type="ECO:0000259" key="2">
    <source>
        <dbReference type="Pfam" id="PF25023"/>
    </source>
</evidence>